<feature type="domain" description="Ig-like" evidence="4">
    <location>
        <begin position="58"/>
        <end position="159"/>
    </location>
</feature>
<dbReference type="EMBL" id="BPLR01018367">
    <property type="protein sequence ID" value="GIY98993.1"/>
    <property type="molecule type" value="Genomic_DNA"/>
</dbReference>
<evidence type="ECO:0000256" key="1">
    <source>
        <dbReference type="ARBA" id="ARBA00022729"/>
    </source>
</evidence>
<dbReference type="Pfam" id="PF13927">
    <property type="entry name" value="Ig_3"/>
    <property type="match status" value="1"/>
</dbReference>
<name>A0AAV4XXG9_CAEEX</name>
<dbReference type="SMART" id="SM00408">
    <property type="entry name" value="IGc2"/>
    <property type="match status" value="1"/>
</dbReference>
<keyword evidence="3" id="KW-0393">Immunoglobulin domain</keyword>
<evidence type="ECO:0000313" key="6">
    <source>
        <dbReference type="Proteomes" id="UP001054945"/>
    </source>
</evidence>
<sequence>MKADPGSHKTNPILLTAMFIEQTAQTLRIQESNIYNEDTMEVLAETIFAKLWYHAVPPRFNQSFEVKTIKEHQEVVLSCDAHGESPLTVSWKRYQRPIDRSVLSRYVLREHVHPNGLKSQLSIPSVLRADSGLFSCEASNDYGREEKKHPAYSSSMQIRKRVVYIAFDILW</sequence>
<dbReference type="InterPro" id="IPR003598">
    <property type="entry name" value="Ig_sub2"/>
</dbReference>
<dbReference type="PROSITE" id="PS50835">
    <property type="entry name" value="IG_LIKE"/>
    <property type="match status" value="1"/>
</dbReference>
<reference evidence="5 6" key="1">
    <citation type="submission" date="2021-06" db="EMBL/GenBank/DDBJ databases">
        <title>Caerostris extrusa draft genome.</title>
        <authorList>
            <person name="Kono N."/>
            <person name="Arakawa K."/>
        </authorList>
    </citation>
    <scope>NUCLEOTIDE SEQUENCE [LARGE SCALE GENOMIC DNA]</scope>
</reference>
<dbReference type="InterPro" id="IPR036179">
    <property type="entry name" value="Ig-like_dom_sf"/>
</dbReference>
<organism evidence="5 6">
    <name type="scientific">Caerostris extrusa</name>
    <name type="common">Bark spider</name>
    <name type="synonym">Caerostris bankana</name>
    <dbReference type="NCBI Taxonomy" id="172846"/>
    <lineage>
        <taxon>Eukaryota</taxon>
        <taxon>Metazoa</taxon>
        <taxon>Ecdysozoa</taxon>
        <taxon>Arthropoda</taxon>
        <taxon>Chelicerata</taxon>
        <taxon>Arachnida</taxon>
        <taxon>Araneae</taxon>
        <taxon>Araneomorphae</taxon>
        <taxon>Entelegynae</taxon>
        <taxon>Araneoidea</taxon>
        <taxon>Araneidae</taxon>
        <taxon>Caerostris</taxon>
    </lineage>
</organism>
<dbReference type="InterPro" id="IPR007110">
    <property type="entry name" value="Ig-like_dom"/>
</dbReference>
<dbReference type="SUPFAM" id="SSF48726">
    <property type="entry name" value="Immunoglobulin"/>
    <property type="match status" value="1"/>
</dbReference>
<protein>
    <submittedName>
        <fullName evidence="5">Ig-like domain-containing protein</fullName>
    </submittedName>
</protein>
<keyword evidence="2" id="KW-1015">Disulfide bond</keyword>
<evidence type="ECO:0000256" key="3">
    <source>
        <dbReference type="ARBA" id="ARBA00023319"/>
    </source>
</evidence>
<dbReference type="SMART" id="SM00409">
    <property type="entry name" value="IG"/>
    <property type="match status" value="1"/>
</dbReference>
<dbReference type="InterPro" id="IPR003599">
    <property type="entry name" value="Ig_sub"/>
</dbReference>
<dbReference type="InterPro" id="IPR013783">
    <property type="entry name" value="Ig-like_fold"/>
</dbReference>
<dbReference type="PANTHER" id="PTHR45080:SF8">
    <property type="entry name" value="IG-LIKE DOMAIN-CONTAINING PROTEIN"/>
    <property type="match status" value="1"/>
</dbReference>
<dbReference type="GO" id="GO:0007156">
    <property type="term" value="P:homophilic cell adhesion via plasma membrane adhesion molecules"/>
    <property type="evidence" value="ECO:0007669"/>
    <property type="project" value="TreeGrafter"/>
</dbReference>
<dbReference type="GO" id="GO:0005886">
    <property type="term" value="C:plasma membrane"/>
    <property type="evidence" value="ECO:0007669"/>
    <property type="project" value="TreeGrafter"/>
</dbReference>
<dbReference type="InterPro" id="IPR050958">
    <property type="entry name" value="Cell_Adh-Cytoskel_Orgn"/>
</dbReference>
<proteinExistence type="predicted"/>
<dbReference type="Proteomes" id="UP001054945">
    <property type="component" value="Unassembled WGS sequence"/>
</dbReference>
<accession>A0AAV4XXG9</accession>
<dbReference type="PANTHER" id="PTHR45080">
    <property type="entry name" value="CONTACTIN 5"/>
    <property type="match status" value="1"/>
</dbReference>
<dbReference type="Gene3D" id="2.60.40.10">
    <property type="entry name" value="Immunoglobulins"/>
    <property type="match status" value="1"/>
</dbReference>
<keyword evidence="6" id="KW-1185">Reference proteome</keyword>
<keyword evidence="1" id="KW-0732">Signal</keyword>
<evidence type="ECO:0000313" key="5">
    <source>
        <dbReference type="EMBL" id="GIY98993.1"/>
    </source>
</evidence>
<evidence type="ECO:0000256" key="2">
    <source>
        <dbReference type="ARBA" id="ARBA00023157"/>
    </source>
</evidence>
<evidence type="ECO:0000259" key="4">
    <source>
        <dbReference type="PROSITE" id="PS50835"/>
    </source>
</evidence>
<dbReference type="AlphaFoldDB" id="A0AAV4XXG9"/>
<comment type="caution">
    <text evidence="5">The sequence shown here is derived from an EMBL/GenBank/DDBJ whole genome shotgun (WGS) entry which is preliminary data.</text>
</comment>
<gene>
    <name evidence="5" type="primary">AVEN_221619_1</name>
    <name evidence="5" type="ORF">CEXT_754921</name>
</gene>